<evidence type="ECO:0000313" key="2">
    <source>
        <dbReference type="Proteomes" id="UP000054558"/>
    </source>
</evidence>
<dbReference type="OrthoDB" id="4708870at2759"/>
<dbReference type="STRING" id="105231.A0A1Y1HRS8"/>
<evidence type="ECO:0000313" key="1">
    <source>
        <dbReference type="EMBL" id="GAQ80512.1"/>
    </source>
</evidence>
<name>A0A1Y1HRS8_KLENI</name>
<sequence>MGGSALGDATDGRRRSPEEYEAIKKRVLEVVTPLYDRVKVPRHIADKEDFGDLDVMVQGVRNPKHVEIIREKLQSKKDHRNSDNHSYEFEGFQVDISNAGPNDFDMFCVYHEFGDMMGLLGMQASYVGLKLGQQGLYLRLESKDAGEENNSLIKPYELILTTDPLKAFAYLGCDVQQYQRGFQTQLEMAEFLCRTKFFRPYVFRPSAAKYDARRRLLHRPMCIFFRDYLALHFPEQMLEEFQPPPELIPDIKAIRDQAIRDFGKQAERDTWEVKARRFLGLRHKLPGSLLMEVSGYKGPALGEFKKAFLAQWSDKDAFEDFLLASTDEQIRTRLQAFADGYG</sequence>
<gene>
    <name evidence="1" type="ORF">KFL_000560020</name>
</gene>
<organism evidence="1 2">
    <name type="scientific">Klebsormidium nitens</name>
    <name type="common">Green alga</name>
    <name type="synonym">Ulothrix nitens</name>
    <dbReference type="NCBI Taxonomy" id="105231"/>
    <lineage>
        <taxon>Eukaryota</taxon>
        <taxon>Viridiplantae</taxon>
        <taxon>Streptophyta</taxon>
        <taxon>Klebsormidiophyceae</taxon>
        <taxon>Klebsormidiales</taxon>
        <taxon>Klebsormidiaceae</taxon>
        <taxon>Klebsormidium</taxon>
    </lineage>
</organism>
<dbReference type="EMBL" id="DF237005">
    <property type="protein sequence ID" value="GAQ80512.1"/>
    <property type="molecule type" value="Genomic_DNA"/>
</dbReference>
<dbReference type="Proteomes" id="UP000054558">
    <property type="component" value="Unassembled WGS sequence"/>
</dbReference>
<dbReference type="OMA" id="FDWRAAK"/>
<accession>A0A1Y1HRS8</accession>
<protein>
    <submittedName>
        <fullName evidence="1">Uncharacterized protein</fullName>
    </submittedName>
</protein>
<dbReference type="AlphaFoldDB" id="A0A1Y1HRS8"/>
<reference evidence="1 2" key="1">
    <citation type="journal article" date="2014" name="Nat. Commun.">
        <title>Klebsormidium flaccidum genome reveals primary factors for plant terrestrial adaptation.</title>
        <authorList>
            <person name="Hori K."/>
            <person name="Maruyama F."/>
            <person name="Fujisawa T."/>
            <person name="Togashi T."/>
            <person name="Yamamoto N."/>
            <person name="Seo M."/>
            <person name="Sato S."/>
            <person name="Yamada T."/>
            <person name="Mori H."/>
            <person name="Tajima N."/>
            <person name="Moriyama T."/>
            <person name="Ikeuchi M."/>
            <person name="Watanabe M."/>
            <person name="Wada H."/>
            <person name="Kobayashi K."/>
            <person name="Saito M."/>
            <person name="Masuda T."/>
            <person name="Sasaki-Sekimoto Y."/>
            <person name="Mashiguchi K."/>
            <person name="Awai K."/>
            <person name="Shimojima M."/>
            <person name="Masuda S."/>
            <person name="Iwai M."/>
            <person name="Nobusawa T."/>
            <person name="Narise T."/>
            <person name="Kondo S."/>
            <person name="Saito H."/>
            <person name="Sato R."/>
            <person name="Murakawa M."/>
            <person name="Ihara Y."/>
            <person name="Oshima-Yamada Y."/>
            <person name="Ohtaka K."/>
            <person name="Satoh M."/>
            <person name="Sonobe K."/>
            <person name="Ishii M."/>
            <person name="Ohtani R."/>
            <person name="Kanamori-Sato M."/>
            <person name="Honoki R."/>
            <person name="Miyazaki D."/>
            <person name="Mochizuki H."/>
            <person name="Umetsu J."/>
            <person name="Higashi K."/>
            <person name="Shibata D."/>
            <person name="Kamiya Y."/>
            <person name="Sato N."/>
            <person name="Nakamura Y."/>
            <person name="Tabata S."/>
            <person name="Ida S."/>
            <person name="Kurokawa K."/>
            <person name="Ohta H."/>
        </authorList>
    </citation>
    <scope>NUCLEOTIDE SEQUENCE [LARGE SCALE GENOMIC DNA]</scope>
    <source>
        <strain evidence="1 2">NIES-2285</strain>
    </source>
</reference>
<proteinExistence type="predicted"/>
<keyword evidence="2" id="KW-1185">Reference proteome</keyword>